<dbReference type="Proteomes" id="UP001174909">
    <property type="component" value="Unassembled WGS sequence"/>
</dbReference>
<accession>A0AA35QUP3</accession>
<evidence type="ECO:0000256" key="3">
    <source>
        <dbReference type="ARBA" id="ARBA00048508"/>
    </source>
</evidence>
<keyword evidence="5" id="KW-1185">Reference proteome</keyword>
<dbReference type="PANTHER" id="PTHR42879">
    <property type="entry name" value="3-OXOACYL-(ACYL-CARRIER-PROTEIN) REDUCTASE"/>
    <property type="match status" value="1"/>
</dbReference>
<dbReference type="EC" id="1.1.1.100" evidence="2"/>
<dbReference type="PRINTS" id="PR00081">
    <property type="entry name" value="GDHRDH"/>
</dbReference>
<comment type="caution">
    <text evidence="4">The sequence shown here is derived from an EMBL/GenBank/DDBJ whole genome shotgun (WGS) entry which is preliminary data.</text>
</comment>
<dbReference type="GO" id="GO:0004316">
    <property type="term" value="F:3-oxoacyl-[acyl-carrier-protein] reductase (NADPH) activity"/>
    <property type="evidence" value="ECO:0007669"/>
    <property type="project" value="UniProtKB-EC"/>
</dbReference>
<organism evidence="4 5">
    <name type="scientific">Geodia barretti</name>
    <name type="common">Barrett's horny sponge</name>
    <dbReference type="NCBI Taxonomy" id="519541"/>
    <lineage>
        <taxon>Eukaryota</taxon>
        <taxon>Metazoa</taxon>
        <taxon>Porifera</taxon>
        <taxon>Demospongiae</taxon>
        <taxon>Heteroscleromorpha</taxon>
        <taxon>Tetractinellida</taxon>
        <taxon>Astrophorina</taxon>
        <taxon>Geodiidae</taxon>
        <taxon>Geodia</taxon>
    </lineage>
</organism>
<reference evidence="4" key="1">
    <citation type="submission" date="2023-03" db="EMBL/GenBank/DDBJ databases">
        <authorList>
            <person name="Steffen K."/>
            <person name="Cardenas P."/>
        </authorList>
    </citation>
    <scope>NUCLEOTIDE SEQUENCE</scope>
</reference>
<evidence type="ECO:0000313" key="5">
    <source>
        <dbReference type="Proteomes" id="UP001174909"/>
    </source>
</evidence>
<protein>
    <recommendedName>
        <fullName evidence="2">3-oxoacyl-[acyl-carrier-protein] reductase</fullName>
        <ecNumber evidence="2">1.1.1.100</ecNumber>
    </recommendedName>
</protein>
<dbReference type="SUPFAM" id="SSF51735">
    <property type="entry name" value="NAD(P)-binding Rossmann-fold domains"/>
    <property type="match status" value="1"/>
</dbReference>
<dbReference type="EMBL" id="CASHTH010000157">
    <property type="protein sequence ID" value="CAI7992724.1"/>
    <property type="molecule type" value="Genomic_DNA"/>
</dbReference>
<dbReference type="InterPro" id="IPR050259">
    <property type="entry name" value="SDR"/>
</dbReference>
<evidence type="ECO:0000313" key="4">
    <source>
        <dbReference type="EMBL" id="CAI7992724.1"/>
    </source>
</evidence>
<sequence length="147" mass="15083">MGYIRCARECVPHMIASGGGRIINIGGMAARNSSPTNPGSGVTNSAMSNYSKALSDDVAADGILVNCIHPGSTRTERYMGLVAERADRNNTSSEAELAGSVGEIPIGRMIEPDDIANLAAFLCSDLASAITGQTIAVDGGAGRGVHF</sequence>
<gene>
    <name evidence="4" type="ORF">GBAR_LOCUS1097</name>
</gene>
<dbReference type="InterPro" id="IPR002347">
    <property type="entry name" value="SDR_fam"/>
</dbReference>
<dbReference type="Pfam" id="PF13561">
    <property type="entry name" value="adh_short_C2"/>
    <property type="match status" value="1"/>
</dbReference>
<dbReference type="InterPro" id="IPR036291">
    <property type="entry name" value="NAD(P)-bd_dom_sf"/>
</dbReference>
<dbReference type="PANTHER" id="PTHR42879:SF6">
    <property type="entry name" value="NADPH-DEPENDENT REDUCTASE BACG"/>
    <property type="match status" value="1"/>
</dbReference>
<name>A0AA35QUP3_GEOBA</name>
<comment type="catalytic activity">
    <reaction evidence="3">
        <text>a (3R)-hydroxyacyl-[ACP] + NADP(+) = a 3-oxoacyl-[ACP] + NADPH + H(+)</text>
        <dbReference type="Rhea" id="RHEA:17397"/>
        <dbReference type="Rhea" id="RHEA-COMP:9916"/>
        <dbReference type="Rhea" id="RHEA-COMP:9945"/>
        <dbReference type="ChEBI" id="CHEBI:15378"/>
        <dbReference type="ChEBI" id="CHEBI:57783"/>
        <dbReference type="ChEBI" id="CHEBI:58349"/>
        <dbReference type="ChEBI" id="CHEBI:78776"/>
        <dbReference type="ChEBI" id="CHEBI:78827"/>
        <dbReference type="EC" id="1.1.1.100"/>
    </reaction>
</comment>
<comment type="similarity">
    <text evidence="1">Belongs to the short-chain dehydrogenases/reductases (SDR) family.</text>
</comment>
<dbReference type="Gene3D" id="3.40.50.720">
    <property type="entry name" value="NAD(P)-binding Rossmann-like Domain"/>
    <property type="match status" value="1"/>
</dbReference>
<evidence type="ECO:0000256" key="2">
    <source>
        <dbReference type="ARBA" id="ARBA00012948"/>
    </source>
</evidence>
<evidence type="ECO:0000256" key="1">
    <source>
        <dbReference type="ARBA" id="ARBA00006484"/>
    </source>
</evidence>
<dbReference type="AlphaFoldDB" id="A0AA35QUP3"/>
<proteinExistence type="inferred from homology"/>